<dbReference type="InterPro" id="IPR036291">
    <property type="entry name" value="NAD(P)-bd_dom_sf"/>
</dbReference>
<dbReference type="Proteomes" id="UP001271274">
    <property type="component" value="Unassembled WGS sequence"/>
</dbReference>
<reference evidence="2 3" key="1">
    <citation type="journal article" date="2023" name="Microb. Genom.">
        <title>Mesoterricola silvestris gen. nov., sp. nov., Mesoterricola sediminis sp. nov., Geothrix oryzae sp. nov., Geothrix edaphica sp. nov., Geothrix rubra sp. nov., and Geothrix limicola sp. nov., six novel members of Acidobacteriota isolated from soils.</title>
        <authorList>
            <person name="Weisberg A.J."/>
            <person name="Pearce E."/>
            <person name="Kramer C.G."/>
            <person name="Chang J.H."/>
            <person name="Clarke C.R."/>
        </authorList>
    </citation>
    <scope>NUCLEOTIDE SEQUENCE [LARGE SCALE GENOMIC DNA]</scope>
    <source>
        <strain evidence="2 3">ID09-01A</strain>
    </source>
</reference>
<sequence length="59" mass="6346">MDGTFLASKAFLPDLKQSGSGHVINITSWSGPGGLGRGRGGRGRGRGRGERSTPRWHRR</sequence>
<name>A0ABU4NJ75_9ACTN</name>
<proteinExistence type="predicted"/>
<accession>A0ABU4NJ75</accession>
<comment type="caution">
    <text evidence="2">The sequence shown here is derived from an EMBL/GenBank/DDBJ whole genome shotgun (WGS) entry which is preliminary data.</text>
</comment>
<keyword evidence="3" id="KW-1185">Reference proteome</keyword>
<dbReference type="RefSeq" id="WP_244172709.1">
    <property type="nucleotide sequence ID" value="NZ_JARAYT010000009.1"/>
</dbReference>
<organism evidence="2 3">
    <name type="scientific">Streptomyces europaeiscabiei</name>
    <dbReference type="NCBI Taxonomy" id="146819"/>
    <lineage>
        <taxon>Bacteria</taxon>
        <taxon>Bacillati</taxon>
        <taxon>Actinomycetota</taxon>
        <taxon>Actinomycetes</taxon>
        <taxon>Kitasatosporales</taxon>
        <taxon>Streptomycetaceae</taxon>
        <taxon>Streptomyces</taxon>
    </lineage>
</organism>
<protein>
    <submittedName>
        <fullName evidence="2">Uncharacterized protein</fullName>
    </submittedName>
</protein>
<feature type="region of interest" description="Disordered" evidence="1">
    <location>
        <begin position="17"/>
        <end position="59"/>
    </location>
</feature>
<evidence type="ECO:0000256" key="1">
    <source>
        <dbReference type="SAM" id="MobiDB-lite"/>
    </source>
</evidence>
<feature type="compositionally biased region" description="Polar residues" evidence="1">
    <location>
        <begin position="17"/>
        <end position="30"/>
    </location>
</feature>
<dbReference type="SUPFAM" id="SSF51735">
    <property type="entry name" value="NAD(P)-binding Rossmann-fold domains"/>
    <property type="match status" value="1"/>
</dbReference>
<evidence type="ECO:0000313" key="2">
    <source>
        <dbReference type="EMBL" id="MDX3702681.1"/>
    </source>
</evidence>
<dbReference type="Gene3D" id="3.40.50.720">
    <property type="entry name" value="NAD(P)-binding Rossmann-like Domain"/>
    <property type="match status" value="1"/>
</dbReference>
<dbReference type="EMBL" id="JARAYU010000008">
    <property type="protein sequence ID" value="MDX3702681.1"/>
    <property type="molecule type" value="Genomic_DNA"/>
</dbReference>
<evidence type="ECO:0000313" key="3">
    <source>
        <dbReference type="Proteomes" id="UP001271274"/>
    </source>
</evidence>
<gene>
    <name evidence="2" type="ORF">PV662_23470</name>
</gene>